<protein>
    <submittedName>
        <fullName evidence="1">DUF1178 family protein</fullName>
    </submittedName>
</protein>
<dbReference type="Proteomes" id="UP001595596">
    <property type="component" value="Unassembled WGS sequence"/>
</dbReference>
<comment type="caution">
    <text evidence="1">The sequence shown here is derived from an EMBL/GenBank/DDBJ whole genome shotgun (WGS) entry which is preliminary data.</text>
</comment>
<dbReference type="InterPro" id="IPR009562">
    <property type="entry name" value="DUF1178"/>
</dbReference>
<dbReference type="PIRSF" id="PIRSF032131">
    <property type="entry name" value="UCP032131"/>
    <property type="match status" value="1"/>
</dbReference>
<gene>
    <name evidence="1" type="ORF">ACFOMP_15390</name>
</gene>
<sequence length="139" mass="15422">MIRYALRCDQGHEFDGWFRNSEGFESLRKAGQVTCAQCGSVHVEKALMAPRVTHGGDDAPDLHSPRDPHEAALEKLRQHIEANSDYVGMSFAAEARAMHEGLAPERAIHGEARLEDAKQLLEDGISVAPLPFRARQRAH</sequence>
<accession>A0ABV7S3D7</accession>
<organism evidence="1 2">
    <name type="scientific">Paracoccus simplex</name>
    <dbReference type="NCBI Taxonomy" id="2086346"/>
    <lineage>
        <taxon>Bacteria</taxon>
        <taxon>Pseudomonadati</taxon>
        <taxon>Pseudomonadota</taxon>
        <taxon>Alphaproteobacteria</taxon>
        <taxon>Rhodobacterales</taxon>
        <taxon>Paracoccaceae</taxon>
        <taxon>Paracoccus</taxon>
    </lineage>
</organism>
<dbReference type="RefSeq" id="WP_289894766.1">
    <property type="nucleotide sequence ID" value="NZ_JBHRXE010000043.1"/>
</dbReference>
<name>A0ABV7S3D7_9RHOB</name>
<evidence type="ECO:0000313" key="1">
    <source>
        <dbReference type="EMBL" id="MFC3570841.1"/>
    </source>
</evidence>
<proteinExistence type="predicted"/>
<reference evidence="2" key="1">
    <citation type="journal article" date="2019" name="Int. J. Syst. Evol. Microbiol.">
        <title>The Global Catalogue of Microorganisms (GCM) 10K type strain sequencing project: providing services to taxonomists for standard genome sequencing and annotation.</title>
        <authorList>
            <consortium name="The Broad Institute Genomics Platform"/>
            <consortium name="The Broad Institute Genome Sequencing Center for Infectious Disease"/>
            <person name="Wu L."/>
            <person name="Ma J."/>
        </authorList>
    </citation>
    <scope>NUCLEOTIDE SEQUENCE [LARGE SCALE GENOMIC DNA]</scope>
    <source>
        <strain evidence="2">VKM B-3226</strain>
    </source>
</reference>
<dbReference type="EMBL" id="JBHRXE010000043">
    <property type="protein sequence ID" value="MFC3570841.1"/>
    <property type="molecule type" value="Genomic_DNA"/>
</dbReference>
<evidence type="ECO:0000313" key="2">
    <source>
        <dbReference type="Proteomes" id="UP001595596"/>
    </source>
</evidence>
<keyword evidence="2" id="KW-1185">Reference proteome</keyword>
<dbReference type="Pfam" id="PF06676">
    <property type="entry name" value="DUF1178"/>
    <property type="match status" value="1"/>
</dbReference>